<evidence type="ECO:0008006" key="4">
    <source>
        <dbReference type="Google" id="ProtNLM"/>
    </source>
</evidence>
<evidence type="ECO:0000313" key="3">
    <source>
        <dbReference type="Proteomes" id="UP000566995"/>
    </source>
</evidence>
<dbReference type="Proteomes" id="UP000566995">
    <property type="component" value="Unassembled WGS sequence"/>
</dbReference>
<name>A0A7W7KIH9_PSENT</name>
<proteinExistence type="predicted"/>
<evidence type="ECO:0000313" key="2">
    <source>
        <dbReference type="EMBL" id="MBB4863412.1"/>
    </source>
</evidence>
<accession>A0A7W7KIH9</accession>
<feature type="chain" id="PRO_5031020517" description="FAD/FMN-containing dehydrogenase" evidence="1">
    <location>
        <begin position="20"/>
        <end position="154"/>
    </location>
</feature>
<protein>
    <recommendedName>
        <fullName evidence="4">FAD/FMN-containing dehydrogenase</fullName>
    </recommendedName>
</protein>
<gene>
    <name evidence="2" type="ORF">HNP46_002259</name>
</gene>
<feature type="signal peptide" evidence="1">
    <location>
        <begin position="1"/>
        <end position="19"/>
    </location>
</feature>
<reference evidence="2 3" key="1">
    <citation type="submission" date="2020-08" db="EMBL/GenBank/DDBJ databases">
        <title>Functional genomics of gut bacteria from endangered species of beetles.</title>
        <authorList>
            <person name="Carlos-Shanley C."/>
        </authorList>
    </citation>
    <scope>NUCLEOTIDE SEQUENCE [LARGE SCALE GENOMIC DNA]</scope>
    <source>
        <strain evidence="2 3">S00179</strain>
    </source>
</reference>
<sequence length="154" mass="16907">MRRLLGGLLWMVLASVAVAQDAPAIGWTLLDQFDKPYTANADLKVLLVAHDMAGSKLVKAALADRPAGYLEARNAAFVADISRMPAPISKMFAVPAMRDYTYRVLLDREPRVASRFPAQADAVTWLQLEHGQVVTTQQFDSAQALRQALERGTP</sequence>
<evidence type="ECO:0000256" key="1">
    <source>
        <dbReference type="SAM" id="SignalP"/>
    </source>
</evidence>
<dbReference type="AlphaFoldDB" id="A0A7W7KIH9"/>
<organism evidence="2 3">
    <name type="scientific">Pseudomonas nitroreducens</name>
    <dbReference type="NCBI Taxonomy" id="46680"/>
    <lineage>
        <taxon>Bacteria</taxon>
        <taxon>Pseudomonadati</taxon>
        <taxon>Pseudomonadota</taxon>
        <taxon>Gammaproteobacteria</taxon>
        <taxon>Pseudomonadales</taxon>
        <taxon>Pseudomonadaceae</taxon>
        <taxon>Pseudomonas</taxon>
    </lineage>
</organism>
<keyword evidence="1" id="KW-0732">Signal</keyword>
<dbReference type="EMBL" id="JACHLI010000007">
    <property type="protein sequence ID" value="MBB4863412.1"/>
    <property type="molecule type" value="Genomic_DNA"/>
</dbReference>
<comment type="caution">
    <text evidence="2">The sequence shown here is derived from an EMBL/GenBank/DDBJ whole genome shotgun (WGS) entry which is preliminary data.</text>
</comment>